<dbReference type="Proteomes" id="UP000054350">
    <property type="component" value="Unassembled WGS sequence"/>
</dbReference>
<dbReference type="EMBL" id="GG745357">
    <property type="protein sequence ID" value="KNE68686.1"/>
    <property type="molecule type" value="Genomic_DNA"/>
</dbReference>
<dbReference type="SUPFAM" id="SSF52540">
    <property type="entry name" value="P-loop containing nucleoside triphosphate hydrolases"/>
    <property type="match status" value="1"/>
</dbReference>
<gene>
    <name evidence="3" type="ORF">AMAG_12856</name>
</gene>
<dbReference type="AlphaFoldDB" id="A0A0L0T1Q2"/>
<dbReference type="OrthoDB" id="2157125at2759"/>
<dbReference type="STRING" id="578462.A0A0L0T1Q2"/>
<keyword evidence="4" id="KW-1185">Reference proteome</keyword>
<dbReference type="VEuPathDB" id="FungiDB:AMAG_12856"/>
<evidence type="ECO:0000256" key="1">
    <source>
        <dbReference type="SAM" id="MobiDB-lite"/>
    </source>
</evidence>
<evidence type="ECO:0000259" key="2">
    <source>
        <dbReference type="Pfam" id="PF01926"/>
    </source>
</evidence>
<reference evidence="4" key="2">
    <citation type="submission" date="2009-11" db="EMBL/GenBank/DDBJ databases">
        <title>The Genome Sequence of Allomyces macrogynus strain ATCC 38327.</title>
        <authorList>
            <consortium name="The Broad Institute Genome Sequencing Platform"/>
            <person name="Russ C."/>
            <person name="Cuomo C."/>
            <person name="Shea T."/>
            <person name="Young S.K."/>
            <person name="Zeng Q."/>
            <person name="Koehrsen M."/>
            <person name="Haas B."/>
            <person name="Borodovsky M."/>
            <person name="Guigo R."/>
            <person name="Alvarado L."/>
            <person name="Berlin A."/>
            <person name="Borenstein D."/>
            <person name="Chen Z."/>
            <person name="Engels R."/>
            <person name="Freedman E."/>
            <person name="Gellesch M."/>
            <person name="Goldberg J."/>
            <person name="Griggs A."/>
            <person name="Gujja S."/>
            <person name="Heiman D."/>
            <person name="Hepburn T."/>
            <person name="Howarth C."/>
            <person name="Jen D."/>
            <person name="Larson L."/>
            <person name="Lewis B."/>
            <person name="Mehta T."/>
            <person name="Park D."/>
            <person name="Pearson M."/>
            <person name="Roberts A."/>
            <person name="Saif S."/>
            <person name="Shenoy N."/>
            <person name="Sisk P."/>
            <person name="Stolte C."/>
            <person name="Sykes S."/>
            <person name="Walk T."/>
            <person name="White J."/>
            <person name="Yandava C."/>
            <person name="Burger G."/>
            <person name="Gray M.W."/>
            <person name="Holland P.W.H."/>
            <person name="King N."/>
            <person name="Lang F.B.F."/>
            <person name="Roger A.J."/>
            <person name="Ruiz-Trillo I."/>
            <person name="Lander E."/>
            <person name="Nusbaum C."/>
        </authorList>
    </citation>
    <scope>NUCLEOTIDE SEQUENCE [LARGE SCALE GENOMIC DNA]</scope>
    <source>
        <strain evidence="4">ATCC 38327</strain>
    </source>
</reference>
<feature type="region of interest" description="Disordered" evidence="1">
    <location>
        <begin position="553"/>
        <end position="574"/>
    </location>
</feature>
<evidence type="ECO:0000313" key="4">
    <source>
        <dbReference type="Proteomes" id="UP000054350"/>
    </source>
</evidence>
<feature type="domain" description="G" evidence="2">
    <location>
        <begin position="221"/>
        <end position="340"/>
    </location>
</feature>
<proteinExistence type="predicted"/>
<dbReference type="InterPro" id="IPR006073">
    <property type="entry name" value="GTP-bd"/>
</dbReference>
<name>A0A0L0T1Q2_ALLM3</name>
<accession>A0A0L0T1Q2</accession>
<sequence length="595" mass="65904">MTTAQQQPEPTETVIFVSSHDAGTSTVINSQLGQVHFVKPPKENHGQFLGLGSVVVDGVEYVEASAVTGNLLRSQVALAVSNRMRLPHGAKLIFVIAVDKSTGKLQASHVDTVGVVLSAFHDARVQFGVVVNKIPAGVSHVKLYQEVMDTIKTETCSPIPHVIMCPLVPDLEEATDQLSKTAFAEVACLMKETPTTHLEPLDDIADDVVIDPATSSLPRIVMAIGNPGSGKSTLINGAAQSIVTQAGSSAGHGIQHDKLLKFEINGTTWIDTPGLSDVKYRTRAAGQITDALKDQEGLYRLIFVVTTESGRVKPDDLATLTIVLNAIRKKNVPYGVIINKISERLLQKMLTEAEFYDKLICSLNSGPYSTNHIFLAPEDQDARDADNCIIPASAMTPVLNFIETVPCIAIRPTDVEAIKTSDFDDQEAKLKDLVEMMITAHSKQLEQIVIMHESAMAQHRETLRMLQADQARRDEMTNGMLESLRTQAAEESQRRDKIQERLEEIMAKANRGQLEARQAHMKTMLEMEKARSEARERELKMKLEAERKRLEMEKAHQKEMHDTKAAHDKETNRLENMIKDVEKEVNRPRDSCIVM</sequence>
<dbReference type="Pfam" id="PF01926">
    <property type="entry name" value="MMR_HSR1"/>
    <property type="match status" value="1"/>
</dbReference>
<protein>
    <recommendedName>
        <fullName evidence="2">G domain-containing protein</fullName>
    </recommendedName>
</protein>
<dbReference type="InterPro" id="IPR027417">
    <property type="entry name" value="P-loop_NTPase"/>
</dbReference>
<dbReference type="CDD" id="cd00882">
    <property type="entry name" value="Ras_like_GTPase"/>
    <property type="match status" value="1"/>
</dbReference>
<dbReference type="Gene3D" id="3.40.50.300">
    <property type="entry name" value="P-loop containing nucleotide triphosphate hydrolases"/>
    <property type="match status" value="1"/>
</dbReference>
<dbReference type="GO" id="GO:0005525">
    <property type="term" value="F:GTP binding"/>
    <property type="evidence" value="ECO:0007669"/>
    <property type="project" value="InterPro"/>
</dbReference>
<evidence type="ECO:0000313" key="3">
    <source>
        <dbReference type="EMBL" id="KNE68686.1"/>
    </source>
</evidence>
<organism evidence="3 4">
    <name type="scientific">Allomyces macrogynus (strain ATCC 38327)</name>
    <name type="common">Allomyces javanicus var. macrogynus</name>
    <dbReference type="NCBI Taxonomy" id="578462"/>
    <lineage>
        <taxon>Eukaryota</taxon>
        <taxon>Fungi</taxon>
        <taxon>Fungi incertae sedis</taxon>
        <taxon>Blastocladiomycota</taxon>
        <taxon>Blastocladiomycetes</taxon>
        <taxon>Blastocladiales</taxon>
        <taxon>Blastocladiaceae</taxon>
        <taxon>Allomyces</taxon>
    </lineage>
</organism>
<reference evidence="3 4" key="1">
    <citation type="submission" date="2009-11" db="EMBL/GenBank/DDBJ databases">
        <title>Annotation of Allomyces macrogynus ATCC 38327.</title>
        <authorList>
            <consortium name="The Broad Institute Genome Sequencing Platform"/>
            <person name="Russ C."/>
            <person name="Cuomo C."/>
            <person name="Burger G."/>
            <person name="Gray M.W."/>
            <person name="Holland P.W.H."/>
            <person name="King N."/>
            <person name="Lang F.B.F."/>
            <person name="Roger A.J."/>
            <person name="Ruiz-Trillo I."/>
            <person name="Young S.K."/>
            <person name="Zeng Q."/>
            <person name="Gargeya S."/>
            <person name="Fitzgerald M."/>
            <person name="Haas B."/>
            <person name="Abouelleil A."/>
            <person name="Alvarado L."/>
            <person name="Arachchi H.M."/>
            <person name="Berlin A."/>
            <person name="Chapman S.B."/>
            <person name="Gearin G."/>
            <person name="Goldberg J."/>
            <person name="Griggs A."/>
            <person name="Gujja S."/>
            <person name="Hansen M."/>
            <person name="Heiman D."/>
            <person name="Howarth C."/>
            <person name="Larimer J."/>
            <person name="Lui A."/>
            <person name="MacDonald P.J.P."/>
            <person name="McCowen C."/>
            <person name="Montmayeur A."/>
            <person name="Murphy C."/>
            <person name="Neiman D."/>
            <person name="Pearson M."/>
            <person name="Priest M."/>
            <person name="Roberts A."/>
            <person name="Saif S."/>
            <person name="Shea T."/>
            <person name="Sisk P."/>
            <person name="Stolte C."/>
            <person name="Sykes S."/>
            <person name="Wortman J."/>
            <person name="Nusbaum C."/>
            <person name="Birren B."/>
        </authorList>
    </citation>
    <scope>NUCLEOTIDE SEQUENCE [LARGE SCALE GENOMIC DNA]</scope>
    <source>
        <strain evidence="3 4">ATCC 38327</strain>
    </source>
</reference>